<evidence type="ECO:0000313" key="2">
    <source>
        <dbReference type="EMBL" id="KAA8916316.1"/>
    </source>
</evidence>
<dbReference type="AlphaFoldDB" id="A0A642VAL2"/>
<feature type="region of interest" description="Disordered" evidence="1">
    <location>
        <begin position="547"/>
        <end position="609"/>
    </location>
</feature>
<keyword evidence="3" id="KW-1185">Reference proteome</keyword>
<sequence length="722" mass="80999">MPSKPSTLKVGRRTTSNSRKQAAPAPSGSSKKRSPSNASSKVNSTLSVEHDVVETHHFDDSEGGGSSGCAHSSDAAGPIDHSISSNEGNDNEEDTSGSVMNSPSPSPRPSEGSSSVESTFTSLNPDDDPERKKLLSTAFIRTSLTPTPKLPEDITDSMIIRYQTKNMTAPEKLSTNAKRDFIFRVTPASASEHFAHQFAADEKHVNNLYQRFYNRRKGNQWFRHNTDLVVEEYLKEVDPQLASTLTSLPTGVSERTYEIRLKAIRPPKIVCGLSWALTVDEVMKILPFGTTANSFAQERCMDFLRSRTPPSTHFSQLYDFVVWKQSCMSMSPDEFRDYLLQHCPIAPRLGSYARMSHGFGFSPDPERFYASLEYVTYGAFNVPLLQKLTPMVKGKLTTSKVDETPTLLESRSKTKKTVVWGVVPLYHHLMTLLRAATPEPIYQAMLSLTPTQSPDTILTFEEFDKYFRKVCAKKWCTPEDLWELFGIPSVEQHNLIGMGMRTFDPRVTVGADEPYVRNPLAMTIPDFVPNSSMLPLDRQYRPILANVKRRHEDGTSKPHRPNKRRRFTLPQKPPVPSSSKFNEDHPAPPPLIRKGLKSPKAPTQTLTSNLGLKNRRKELCLSCIDNCTHNSQVDEKTFQKAEFAEVAVPDPSKSLYSVMEAQVNETNKEYFLECLDKAIKAKEVLRVIGLKPTIPIRIAQPYSTDAMIQNDGTPDLNLMNHL</sequence>
<evidence type="ECO:0000256" key="1">
    <source>
        <dbReference type="SAM" id="MobiDB-lite"/>
    </source>
</evidence>
<dbReference type="Proteomes" id="UP000761534">
    <property type="component" value="Unassembled WGS sequence"/>
</dbReference>
<protein>
    <submittedName>
        <fullName evidence="2">Uncharacterized protein</fullName>
    </submittedName>
</protein>
<reference evidence="2" key="1">
    <citation type="journal article" date="2019" name="G3 (Bethesda)">
        <title>Genome Assemblies of Two Rare Opportunistic Yeast Pathogens: Diutina rugosa (syn. Candida rugosa) and Trichomonascus ciferrii (syn. Candida ciferrii).</title>
        <authorList>
            <person name="Mixao V."/>
            <person name="Saus E."/>
            <person name="Hansen A.P."/>
            <person name="Lass-Florl C."/>
            <person name="Gabaldon T."/>
        </authorList>
    </citation>
    <scope>NUCLEOTIDE SEQUENCE</scope>
    <source>
        <strain evidence="2">CBS 4856</strain>
    </source>
</reference>
<feature type="compositionally biased region" description="Basic and acidic residues" evidence="1">
    <location>
        <begin position="48"/>
        <end position="60"/>
    </location>
</feature>
<dbReference type="VEuPathDB" id="FungiDB:TRICI_001525"/>
<comment type="caution">
    <text evidence="2">The sequence shown here is derived from an EMBL/GenBank/DDBJ whole genome shotgun (WGS) entry which is preliminary data.</text>
</comment>
<feature type="compositionally biased region" description="Low complexity" evidence="1">
    <location>
        <begin position="98"/>
        <end position="122"/>
    </location>
</feature>
<evidence type="ECO:0000313" key="3">
    <source>
        <dbReference type="Proteomes" id="UP000761534"/>
    </source>
</evidence>
<organism evidence="2 3">
    <name type="scientific">Trichomonascus ciferrii</name>
    <dbReference type="NCBI Taxonomy" id="44093"/>
    <lineage>
        <taxon>Eukaryota</taxon>
        <taxon>Fungi</taxon>
        <taxon>Dikarya</taxon>
        <taxon>Ascomycota</taxon>
        <taxon>Saccharomycotina</taxon>
        <taxon>Dipodascomycetes</taxon>
        <taxon>Dipodascales</taxon>
        <taxon>Trichomonascaceae</taxon>
        <taxon>Trichomonascus</taxon>
        <taxon>Trichomonascus ciferrii complex</taxon>
    </lineage>
</organism>
<accession>A0A642VAL2</accession>
<feature type="compositionally biased region" description="Low complexity" evidence="1">
    <location>
        <begin position="20"/>
        <end position="41"/>
    </location>
</feature>
<feature type="region of interest" description="Disordered" evidence="1">
    <location>
        <begin position="1"/>
        <end position="131"/>
    </location>
</feature>
<gene>
    <name evidence="2" type="ORF">TRICI_001525</name>
</gene>
<proteinExistence type="predicted"/>
<feature type="compositionally biased region" description="Basic residues" evidence="1">
    <location>
        <begin position="557"/>
        <end position="567"/>
    </location>
</feature>
<name>A0A642VAL2_9ASCO</name>
<dbReference type="EMBL" id="SWFS01000109">
    <property type="protein sequence ID" value="KAA8916316.1"/>
    <property type="molecule type" value="Genomic_DNA"/>
</dbReference>